<evidence type="ECO:0000256" key="1">
    <source>
        <dbReference type="SAM" id="SignalP"/>
    </source>
</evidence>
<gene>
    <name evidence="2" type="ORF">EU91_1300</name>
</gene>
<evidence type="ECO:0000313" key="2">
    <source>
        <dbReference type="EMBL" id="KGF86538.1"/>
    </source>
</evidence>
<dbReference type="Proteomes" id="UP000030598">
    <property type="component" value="Unassembled WGS sequence"/>
</dbReference>
<keyword evidence="1" id="KW-0732">Signal</keyword>
<proteinExistence type="predicted"/>
<dbReference type="eggNOG" id="COG3659">
    <property type="taxonomic scope" value="Bacteria"/>
</dbReference>
<feature type="chain" id="PRO_5040907082" evidence="1">
    <location>
        <begin position="19"/>
        <end position="422"/>
    </location>
</feature>
<dbReference type="EMBL" id="JNAH01000007">
    <property type="protein sequence ID" value="KGF86538.1"/>
    <property type="molecule type" value="Genomic_DNA"/>
</dbReference>
<evidence type="ECO:0000313" key="3">
    <source>
        <dbReference type="Proteomes" id="UP000030598"/>
    </source>
</evidence>
<protein>
    <submittedName>
        <fullName evidence="2">Porin-like protein</fullName>
    </submittedName>
</protein>
<feature type="signal peptide" evidence="1">
    <location>
        <begin position="1"/>
        <end position="18"/>
    </location>
</feature>
<comment type="caution">
    <text evidence="2">The sequence shown here is derived from an EMBL/GenBank/DDBJ whole genome shotgun (WGS) entry which is preliminary data.</text>
</comment>
<organism evidence="2 3">
    <name type="scientific">Prochlorococcus marinus str. GP2</name>
    <dbReference type="NCBI Taxonomy" id="59925"/>
    <lineage>
        <taxon>Bacteria</taxon>
        <taxon>Bacillati</taxon>
        <taxon>Cyanobacteriota</taxon>
        <taxon>Cyanophyceae</taxon>
        <taxon>Synechococcales</taxon>
        <taxon>Prochlorococcaceae</taxon>
        <taxon>Prochlorococcus</taxon>
    </lineage>
</organism>
<dbReference type="STRING" id="59925.EU91_1300"/>
<sequence length="422" mass="46683">MLVAGTALSLIAPIAAQASDFVNIEEMSSYIRSKKKSSRLDSKSFTNKVSANIENPKGGFDSLQVKPNQFEAGGFSDTTTLDGKAVMWIGAVDGADEIGESEALSTGYTYTMNLNTSFTGDDNLYIRLKSGANADVWDERSTYHIETKDNNDQFRLDKMWYTFPVGDKITAFVGPRIENYYMYITPSIYKPGALKSFKLGGNSNFGASTDVGFGFKYETDGGFGFASNLVDKGADDPTQGMLTQETVRKWDTQIAYTADRWHISAFVSDEQNWSSHSYNATTLARQVATDSIGYSLRGYWMPEESGTAVPEITVGYDVKSYDDVVAPNTVTEASSYMVGLTWKDMIQPDDRIGLAFTQPLKATEFRAGAAQNEVDPFIWELYYAFKPNDSMEIRPAIFGGTDVMTDEEDDIFGILTTATFKF</sequence>
<reference evidence="3" key="1">
    <citation type="journal article" date="2014" name="Sci. Data">
        <title>Genomes of diverse isolates of the marine cyanobacterium Prochlorococcus.</title>
        <authorList>
            <person name="Biller S."/>
            <person name="Berube P."/>
            <person name="Thompson J."/>
            <person name="Kelly L."/>
            <person name="Roggensack S."/>
            <person name="Awad L."/>
            <person name="Roache-Johnson K."/>
            <person name="Ding H."/>
            <person name="Giovannoni S.J."/>
            <person name="Moore L.R."/>
            <person name="Chisholm S.W."/>
        </authorList>
    </citation>
    <scope>NUCLEOTIDE SEQUENCE [LARGE SCALE GENOMIC DNA]</scope>
    <source>
        <strain evidence="3">GP2</strain>
    </source>
</reference>
<name>A0A0A1ZE68_PROMR</name>
<accession>A0A0A1ZE68</accession>
<dbReference type="AlphaFoldDB" id="A0A0A1ZE68"/>